<dbReference type="InterPro" id="IPR037913">
    <property type="entry name" value="ACD_IbpA/B"/>
</dbReference>
<proteinExistence type="inferred from homology"/>
<dbReference type="InterPro" id="IPR022848">
    <property type="entry name" value="HSP20_IbpB"/>
</dbReference>
<feature type="compositionally biased region" description="Low complexity" evidence="7">
    <location>
        <begin position="153"/>
        <end position="169"/>
    </location>
</feature>
<evidence type="ECO:0000256" key="5">
    <source>
        <dbReference type="PROSITE-ProRule" id="PRU00285"/>
    </source>
</evidence>
<reference evidence="9 10" key="1">
    <citation type="submission" date="2015-03" db="EMBL/GenBank/DDBJ databases">
        <authorList>
            <person name="Murphy D."/>
        </authorList>
    </citation>
    <scope>NUCLEOTIDE SEQUENCE [LARGE SCALE GENOMIC DNA]</scope>
    <source>
        <strain evidence="9 10">68/02</strain>
    </source>
</reference>
<feature type="region of interest" description="Disordered" evidence="7">
    <location>
        <begin position="146"/>
        <end position="169"/>
    </location>
</feature>
<dbReference type="SUPFAM" id="SSF49764">
    <property type="entry name" value="HSP20-like chaperones"/>
    <property type="match status" value="1"/>
</dbReference>
<protein>
    <recommendedName>
        <fullName evidence="4">Small heat shock protein IbpB</fullName>
    </recommendedName>
    <alternativeName>
        <fullName evidence="4">16 kDa heat shock protein B</fullName>
    </alternativeName>
</protein>
<dbReference type="PROSITE" id="PS01031">
    <property type="entry name" value="SHSP"/>
    <property type="match status" value="1"/>
</dbReference>
<dbReference type="GO" id="GO:0050821">
    <property type="term" value="P:protein stabilization"/>
    <property type="evidence" value="ECO:0007669"/>
    <property type="project" value="UniProtKB-UniRule"/>
</dbReference>
<evidence type="ECO:0000313" key="9">
    <source>
        <dbReference type="EMBL" id="CQI88613.1"/>
    </source>
</evidence>
<dbReference type="NCBIfam" id="NF008618">
    <property type="entry name" value="PRK11597.1"/>
    <property type="match status" value="1"/>
</dbReference>
<dbReference type="EMBL" id="CTKE01000004">
    <property type="protein sequence ID" value="CQI88613.1"/>
    <property type="molecule type" value="Genomic_DNA"/>
</dbReference>
<comment type="subcellular location">
    <subcellularLocation>
        <location evidence="4">Cytoplasm</location>
    </subcellularLocation>
</comment>
<dbReference type="InterPro" id="IPR002068">
    <property type="entry name" value="A-crystallin/Hsp20_dom"/>
</dbReference>
<keyword evidence="1 4" id="KW-0963">Cytoplasm</keyword>
<evidence type="ECO:0000259" key="8">
    <source>
        <dbReference type="PROSITE" id="PS01031"/>
    </source>
</evidence>
<evidence type="ECO:0000256" key="2">
    <source>
        <dbReference type="ARBA" id="ARBA00023016"/>
    </source>
</evidence>
<dbReference type="CDD" id="cd06470">
    <property type="entry name" value="ACD_IbpA-B_like"/>
    <property type="match status" value="1"/>
</dbReference>
<dbReference type="Gene3D" id="2.60.40.790">
    <property type="match status" value="1"/>
</dbReference>
<evidence type="ECO:0000256" key="7">
    <source>
        <dbReference type="SAM" id="MobiDB-lite"/>
    </source>
</evidence>
<dbReference type="HAMAP" id="MF_02001">
    <property type="entry name" value="HSP20_IbpB"/>
    <property type="match status" value="1"/>
</dbReference>
<evidence type="ECO:0000256" key="4">
    <source>
        <dbReference type="HAMAP-Rule" id="MF_02001"/>
    </source>
</evidence>
<dbReference type="PANTHER" id="PTHR47062:SF2">
    <property type="entry name" value="SMALL HEAT SHOCK PROTEIN IBPB"/>
    <property type="match status" value="1"/>
</dbReference>
<evidence type="ECO:0000256" key="1">
    <source>
        <dbReference type="ARBA" id="ARBA00022490"/>
    </source>
</evidence>
<keyword evidence="3 4" id="KW-0143">Chaperone</keyword>
<sequence length="169" mass="19538">MRNYDLSPLLRQWIGFDKLASTMQGTTEAHGFPPYNIEKTDDNHYRISLALAGFKQDELEIEVEGPRLTVRGKLTPAEKQVEYLHQGLVRKEFSLTFTLAEHLNVNNAQFENGMLHIDLLREVPEALQPQRINIGSGAPQERQVIENQQATEQQFDQQHNQQQQYQPQQ</sequence>
<feature type="domain" description="SHSP" evidence="8">
    <location>
        <begin position="26"/>
        <end position="137"/>
    </location>
</feature>
<dbReference type="PANTHER" id="PTHR47062">
    <property type="match status" value="1"/>
</dbReference>
<dbReference type="Proteomes" id="UP000042054">
    <property type="component" value="Unassembled WGS sequence"/>
</dbReference>
<organism evidence="9 10">
    <name type="scientific">Yersinia rohdei</name>
    <dbReference type="NCBI Taxonomy" id="29485"/>
    <lineage>
        <taxon>Bacteria</taxon>
        <taxon>Pseudomonadati</taxon>
        <taxon>Pseudomonadota</taxon>
        <taxon>Gammaproteobacteria</taxon>
        <taxon>Enterobacterales</taxon>
        <taxon>Yersiniaceae</taxon>
        <taxon>Yersinia</taxon>
    </lineage>
</organism>
<comment type="function">
    <text evidence="4">Associates with aggregated proteins, together with IbpA, to stabilize and protect them from irreversible denaturation and extensive proteolysis during heat shock and oxidative stress. Aggregated proteins bound to the IbpAB complex are more efficiently refolded and reactivated by the ATP-dependent chaperone systems ClpB and DnaK/DnaJ/GrpE. Its activity is ATP-independent.</text>
</comment>
<evidence type="ECO:0000313" key="10">
    <source>
        <dbReference type="Proteomes" id="UP000042054"/>
    </source>
</evidence>
<comment type="similarity">
    <text evidence="4 5 6">Belongs to the small heat shock protein (HSP20) family.</text>
</comment>
<dbReference type="STRING" id="29485.CH64_2539"/>
<name>A0A0U1HPZ6_YERRO</name>
<dbReference type="AlphaFoldDB" id="A0A0U1HPZ6"/>
<accession>A0A0U1HPZ6</accession>
<gene>
    <name evidence="9" type="primary">hslS</name>
    <name evidence="4" type="synonym">ibpB</name>
    <name evidence="9" type="ORF">ERS008555_00959</name>
</gene>
<comment type="domain">
    <text evidence="4">The N- and C-terminal flexible termini are involved in oligomerization and in the binding of non-native substrate proteins, and are essential for chaperone activity.</text>
</comment>
<evidence type="ECO:0000256" key="3">
    <source>
        <dbReference type="ARBA" id="ARBA00023186"/>
    </source>
</evidence>
<comment type="subunit">
    <text evidence="4">Homodimer. Forms homomultimers of about 100-150 subunits at optimal growth temperatures. Conformation changes to oligomers at high temperatures or high ionic concentrations. The decrease in size of the multimers is accompanied by an increase in chaperone activity.</text>
</comment>
<dbReference type="GO" id="GO:0005737">
    <property type="term" value="C:cytoplasm"/>
    <property type="evidence" value="ECO:0007669"/>
    <property type="project" value="UniProtKB-SubCell"/>
</dbReference>
<dbReference type="RefSeq" id="WP_049616354.1">
    <property type="nucleotide sequence ID" value="NZ_CABIHU010000049.1"/>
</dbReference>
<dbReference type="OrthoDB" id="6871152at2"/>
<keyword evidence="2 4" id="KW-0346">Stress response</keyword>
<evidence type="ECO:0000256" key="6">
    <source>
        <dbReference type="RuleBase" id="RU003616"/>
    </source>
</evidence>
<dbReference type="InterPro" id="IPR008978">
    <property type="entry name" value="HSP20-like_chaperone"/>
</dbReference>
<dbReference type="Pfam" id="PF00011">
    <property type="entry name" value="HSP20"/>
    <property type="match status" value="1"/>
</dbReference>